<evidence type="ECO:0000259" key="9">
    <source>
        <dbReference type="Pfam" id="PF07282"/>
    </source>
</evidence>
<dbReference type="GO" id="GO:0003677">
    <property type="term" value="F:DNA binding"/>
    <property type="evidence" value="ECO:0007669"/>
    <property type="project" value="UniProtKB-KW"/>
</dbReference>
<reference evidence="11 12" key="1">
    <citation type="submission" date="2018-06" db="EMBL/GenBank/DDBJ databases">
        <authorList>
            <consortium name="Pathogen Informatics"/>
            <person name="Doyle S."/>
        </authorList>
    </citation>
    <scope>NUCLEOTIDE SEQUENCE [LARGE SCALE GENOMIC DNA]</scope>
    <source>
        <strain evidence="11 12">NCTC10692</strain>
    </source>
</reference>
<sequence>MQRRKVTFRLYPNANQLNRLDGWVRLHAELYNAALQERIEAYSKAGKSISYYDQQNTLPAIKQSRPELVELGSHALQETLRRLDRAFQAFFRRVKAGQSPGFPRFKTASRFSGFTYPDPAGWKLLQQGARGGTLRLGSGMGAMKIRLRGRHRFAEFTPNDLTLLRRRNPATGEDQWYASITLRVPEAACARQRTGDAAVGIDFGLAHWANFDDGSVIENARWLREALPRLADLQRQRARKKRGSHRYRQLSQQIARLHQRIADRRRDFIHKQTSALVQRCALIATEALAPQNMSRSAKGTVEAPGRRVRQKAGLNREILSAGLGMAHQMLTYKAQEAGSVLHLAHTRQLKPSQRCSGCWALVPKALKERWHLCPHCGCSLPRDQNSARVVLLDAWTPQDTPGTGVAARLKPLPAQAGKPRSKTRETPTTTASAV</sequence>
<evidence type="ECO:0000256" key="3">
    <source>
        <dbReference type="ARBA" id="ARBA00022723"/>
    </source>
</evidence>
<dbReference type="Pfam" id="PF01385">
    <property type="entry name" value="OrfB_IS605"/>
    <property type="match status" value="1"/>
</dbReference>
<accession>A0A379PL36</accession>
<feature type="domain" description="Cas12f1-like TNB" evidence="9">
    <location>
        <begin position="325"/>
        <end position="389"/>
    </location>
</feature>
<gene>
    <name evidence="11" type="ORF">NCTC10692_04789</name>
</gene>
<dbReference type="Pfam" id="PF12323">
    <property type="entry name" value="HTH_OrfB_IS605"/>
    <property type="match status" value="1"/>
</dbReference>
<dbReference type="AlphaFoldDB" id="A0A379PL36"/>
<keyword evidence="3" id="KW-0479">Metal-binding</keyword>
<proteinExistence type="inferred from homology"/>
<dbReference type="EMBL" id="UGUV01000003">
    <property type="protein sequence ID" value="SUE72633.1"/>
    <property type="molecule type" value="Genomic_DNA"/>
</dbReference>
<evidence type="ECO:0000256" key="1">
    <source>
        <dbReference type="ARBA" id="ARBA00008761"/>
    </source>
</evidence>
<evidence type="ECO:0000313" key="12">
    <source>
        <dbReference type="Proteomes" id="UP000255303"/>
    </source>
</evidence>
<dbReference type="InterPro" id="IPR021027">
    <property type="entry name" value="Transposase_put_HTH"/>
</dbReference>
<keyword evidence="2" id="KW-0815">Transposition</keyword>
<feature type="domain" description="Transposase putative helix-turn-helix" evidence="10">
    <location>
        <begin position="1"/>
        <end position="47"/>
    </location>
</feature>
<feature type="region of interest" description="Disordered" evidence="7">
    <location>
        <begin position="400"/>
        <end position="434"/>
    </location>
</feature>
<dbReference type="Pfam" id="PF07282">
    <property type="entry name" value="Cas12f1-like_TNB"/>
    <property type="match status" value="1"/>
</dbReference>
<name>A0A379PL36_ECTOL</name>
<evidence type="ECO:0000259" key="10">
    <source>
        <dbReference type="Pfam" id="PF12323"/>
    </source>
</evidence>
<keyword evidence="5" id="KW-0238">DNA-binding</keyword>
<dbReference type="InterPro" id="IPR001959">
    <property type="entry name" value="Transposase"/>
</dbReference>
<dbReference type="RefSeq" id="WP_074860928.1">
    <property type="nucleotide sequence ID" value="NZ_FNZC01000075.1"/>
</dbReference>
<evidence type="ECO:0000256" key="6">
    <source>
        <dbReference type="ARBA" id="ARBA00023172"/>
    </source>
</evidence>
<keyword evidence="4" id="KW-0862">Zinc</keyword>
<dbReference type="NCBIfam" id="NF040570">
    <property type="entry name" value="guided_TnpB"/>
    <property type="match status" value="1"/>
</dbReference>
<evidence type="ECO:0000256" key="4">
    <source>
        <dbReference type="ARBA" id="ARBA00022833"/>
    </source>
</evidence>
<dbReference type="InterPro" id="IPR010095">
    <property type="entry name" value="Cas12f1-like_TNB"/>
</dbReference>
<dbReference type="GO" id="GO:0032196">
    <property type="term" value="P:transposition"/>
    <property type="evidence" value="ECO:0007669"/>
    <property type="project" value="UniProtKB-KW"/>
</dbReference>
<evidence type="ECO:0000256" key="7">
    <source>
        <dbReference type="SAM" id="MobiDB-lite"/>
    </source>
</evidence>
<organism evidence="11 12">
    <name type="scientific">Ectopseudomonas oleovorans</name>
    <name type="common">Pseudomonas oleovorans</name>
    <dbReference type="NCBI Taxonomy" id="301"/>
    <lineage>
        <taxon>Bacteria</taxon>
        <taxon>Pseudomonadati</taxon>
        <taxon>Pseudomonadota</taxon>
        <taxon>Gammaproteobacteria</taxon>
        <taxon>Pseudomonadales</taxon>
        <taxon>Pseudomonadaceae</taxon>
        <taxon>Ectopseudomonas</taxon>
    </lineage>
</organism>
<evidence type="ECO:0000256" key="2">
    <source>
        <dbReference type="ARBA" id="ARBA00022578"/>
    </source>
</evidence>
<comment type="similarity">
    <text evidence="1">In the C-terminal section; belongs to the transposase 35 family.</text>
</comment>
<dbReference type="GO" id="GO:0006310">
    <property type="term" value="P:DNA recombination"/>
    <property type="evidence" value="ECO:0007669"/>
    <property type="project" value="UniProtKB-KW"/>
</dbReference>
<keyword evidence="6" id="KW-0233">DNA recombination</keyword>
<evidence type="ECO:0000259" key="8">
    <source>
        <dbReference type="Pfam" id="PF01385"/>
    </source>
</evidence>
<evidence type="ECO:0000256" key="5">
    <source>
        <dbReference type="ARBA" id="ARBA00023125"/>
    </source>
</evidence>
<feature type="domain" description="Probable transposase IS891/IS1136/IS1341" evidence="8">
    <location>
        <begin position="190"/>
        <end position="296"/>
    </location>
</feature>
<evidence type="ECO:0000313" key="11">
    <source>
        <dbReference type="EMBL" id="SUE72633.1"/>
    </source>
</evidence>
<protein>
    <submittedName>
        <fullName evidence="11">Probable transposase</fullName>
    </submittedName>
</protein>
<dbReference type="Proteomes" id="UP000255303">
    <property type="component" value="Unassembled WGS sequence"/>
</dbReference>
<dbReference type="GO" id="GO:0046872">
    <property type="term" value="F:metal ion binding"/>
    <property type="evidence" value="ECO:0007669"/>
    <property type="project" value="UniProtKB-KW"/>
</dbReference>